<accession>A0A1D2JB10</accession>
<dbReference type="PANTHER" id="PTHR11079:SF203">
    <property type="entry name" value="CMP_DCMP-TYPE DEAMINASE DOMAIN-CONTAINING PROTEIN"/>
    <property type="match status" value="1"/>
</dbReference>
<dbReference type="CDD" id="cd01285">
    <property type="entry name" value="nucleoside_deaminase"/>
    <property type="match status" value="1"/>
</dbReference>
<protein>
    <submittedName>
        <fullName evidence="1">Uncharacterized protein</fullName>
    </submittedName>
</protein>
<dbReference type="Proteomes" id="UP000242814">
    <property type="component" value="Unassembled WGS sequence"/>
</dbReference>
<reference evidence="1 2" key="1">
    <citation type="submission" date="2016-06" db="EMBL/GenBank/DDBJ databases">
        <authorList>
            <person name="Kjaerup R.B."/>
            <person name="Dalgaard T.S."/>
            <person name="Juul-Madsen H.R."/>
        </authorList>
    </citation>
    <scope>NUCLEOTIDE SEQUENCE [LARGE SCALE GENOMIC DNA]</scope>
    <source>
        <strain evidence="1 2">Pb300</strain>
    </source>
</reference>
<dbReference type="OrthoDB" id="4203212at2759"/>
<gene>
    <name evidence="1" type="ORF">ACO22_05219</name>
</gene>
<evidence type="ECO:0000313" key="1">
    <source>
        <dbReference type="EMBL" id="ODH25603.1"/>
    </source>
</evidence>
<dbReference type="EMBL" id="LZYO01000225">
    <property type="protein sequence ID" value="ODH25603.1"/>
    <property type="molecule type" value="Genomic_DNA"/>
</dbReference>
<dbReference type="AlphaFoldDB" id="A0A1D2JB10"/>
<dbReference type="VEuPathDB" id="FungiDB:PADG_06123"/>
<dbReference type="VEuPathDB" id="FungiDB:PABG_05783"/>
<sequence length="241" mass="26297">MFYSSCYLILALTLAIGSQHSSASAGVQYPLATNPELTLDGVPFSIRAYWMRRANQALSDLGSPCPFAAFGTVIVNHTKQGELGDLICIGVNENSKTGNPTSHGEIAAITNCTKVLTDKSGRFKMTPSQTLNAFKELTLYSNAESCSMCTSAIRWAGFKEYVYGSSIESLIRKGWSQIRISSQEIIERSYDLPSSTILIGEVLANETDPYFAWQYDPSAPCPAGCSRSGPRMSCRKSARRD</sequence>
<dbReference type="PANTHER" id="PTHR11079">
    <property type="entry name" value="CYTOSINE DEAMINASE FAMILY MEMBER"/>
    <property type="match status" value="1"/>
</dbReference>
<dbReference type="SUPFAM" id="SSF53927">
    <property type="entry name" value="Cytidine deaminase-like"/>
    <property type="match status" value="1"/>
</dbReference>
<dbReference type="Pfam" id="PF00383">
    <property type="entry name" value="dCMP_cyt_deam_1"/>
    <property type="match status" value="1"/>
</dbReference>
<name>A0A1D2JB10_PARBR</name>
<dbReference type="InterPro" id="IPR002125">
    <property type="entry name" value="CMP_dCMP_dom"/>
</dbReference>
<dbReference type="GO" id="GO:0052717">
    <property type="term" value="F:tRNA-specific adenosine-34 deaminase activity"/>
    <property type="evidence" value="ECO:0007669"/>
    <property type="project" value="TreeGrafter"/>
</dbReference>
<evidence type="ECO:0000313" key="2">
    <source>
        <dbReference type="Proteomes" id="UP000242814"/>
    </source>
</evidence>
<dbReference type="InterPro" id="IPR016193">
    <property type="entry name" value="Cytidine_deaminase-like"/>
</dbReference>
<dbReference type="OMA" id="QGWGQIR"/>
<organism evidence="1 2">
    <name type="scientific">Paracoccidioides brasiliensis</name>
    <dbReference type="NCBI Taxonomy" id="121759"/>
    <lineage>
        <taxon>Eukaryota</taxon>
        <taxon>Fungi</taxon>
        <taxon>Dikarya</taxon>
        <taxon>Ascomycota</taxon>
        <taxon>Pezizomycotina</taxon>
        <taxon>Eurotiomycetes</taxon>
        <taxon>Eurotiomycetidae</taxon>
        <taxon>Onygenales</taxon>
        <taxon>Ajellomycetaceae</taxon>
        <taxon>Paracoccidioides</taxon>
    </lineage>
</organism>
<proteinExistence type="predicted"/>
<dbReference type="Gene3D" id="3.40.140.10">
    <property type="entry name" value="Cytidine Deaminase, domain 2"/>
    <property type="match status" value="1"/>
</dbReference>
<comment type="caution">
    <text evidence="1">The sequence shown here is derived from an EMBL/GenBank/DDBJ whole genome shotgun (WGS) entry which is preliminary data.</text>
</comment>
<dbReference type="PROSITE" id="PS51747">
    <property type="entry name" value="CYT_DCMP_DEAMINASES_2"/>
    <property type="match status" value="1"/>
</dbReference>
<dbReference type="GO" id="GO:0002100">
    <property type="term" value="P:tRNA wobble adenosine to inosine editing"/>
    <property type="evidence" value="ECO:0007669"/>
    <property type="project" value="TreeGrafter"/>
</dbReference>